<dbReference type="NCBIfam" id="TIGR04131">
    <property type="entry name" value="Bac_Flav_CTERM"/>
    <property type="match status" value="1"/>
</dbReference>
<name>X0WQS8_9ZZZZ</name>
<organism evidence="1">
    <name type="scientific">marine sediment metagenome</name>
    <dbReference type="NCBI Taxonomy" id="412755"/>
    <lineage>
        <taxon>unclassified sequences</taxon>
        <taxon>metagenomes</taxon>
        <taxon>ecological metagenomes</taxon>
    </lineage>
</organism>
<protein>
    <recommendedName>
        <fullName evidence="2">Gliding motility-associated C-terminal domain-containing protein</fullName>
    </recommendedName>
</protein>
<gene>
    <name evidence="1" type="ORF">S01H1_55475</name>
</gene>
<evidence type="ECO:0000313" key="1">
    <source>
        <dbReference type="EMBL" id="GAG25557.1"/>
    </source>
</evidence>
<comment type="caution">
    <text evidence="1">The sequence shown here is derived from an EMBL/GenBank/DDBJ whole genome shotgun (WGS) entry which is preliminary data.</text>
</comment>
<evidence type="ECO:0008006" key="2">
    <source>
        <dbReference type="Google" id="ProtNLM"/>
    </source>
</evidence>
<dbReference type="AlphaFoldDB" id="X0WQS8"/>
<reference evidence="1" key="1">
    <citation type="journal article" date="2014" name="Front. Microbiol.">
        <title>High frequency of phylogenetically diverse reductive dehalogenase-homologous genes in deep subseafloor sedimentary metagenomes.</title>
        <authorList>
            <person name="Kawai M."/>
            <person name="Futagami T."/>
            <person name="Toyoda A."/>
            <person name="Takaki Y."/>
            <person name="Nishi S."/>
            <person name="Hori S."/>
            <person name="Arai W."/>
            <person name="Tsubouchi T."/>
            <person name="Morono Y."/>
            <person name="Uchiyama I."/>
            <person name="Ito T."/>
            <person name="Fujiyama A."/>
            <person name="Inagaki F."/>
            <person name="Takami H."/>
        </authorList>
    </citation>
    <scope>NUCLEOTIDE SEQUENCE</scope>
    <source>
        <strain evidence="1">Expedition CK06-06</strain>
    </source>
</reference>
<dbReference type="EMBL" id="BARS01036062">
    <property type="protein sequence ID" value="GAG25557.1"/>
    <property type="molecule type" value="Genomic_DNA"/>
</dbReference>
<dbReference type="Pfam" id="PF13585">
    <property type="entry name" value="CHU_C"/>
    <property type="match status" value="1"/>
</dbReference>
<feature type="non-terminal residue" evidence="1">
    <location>
        <position position="1"/>
    </location>
</feature>
<accession>X0WQS8</accession>
<proteinExistence type="predicted"/>
<dbReference type="InterPro" id="IPR026341">
    <property type="entry name" value="T9SS_type_B"/>
</dbReference>
<sequence>TVFTPDGDNINDVFYVFGNFHFKDQGIGGLSFEIYNRWGQIVFKTEDLSEGWDGNYSDNPSPIGTYVYQLKIRDLITTSGTITLIR</sequence>